<keyword evidence="1" id="KW-0472">Membrane</keyword>
<dbReference type="Proteomes" id="UP001622690">
    <property type="component" value="Chromosome"/>
</dbReference>
<reference evidence="3 4" key="1">
    <citation type="submission" date="2022-10" db="EMBL/GenBank/DDBJ databases">
        <title>The complete genomes of actinobacterial strains from the NBC collection.</title>
        <authorList>
            <person name="Joergensen T.S."/>
            <person name="Alvarez Arevalo M."/>
            <person name="Sterndorff E.B."/>
            <person name="Faurdal D."/>
            <person name="Vuksanovic O."/>
            <person name="Mourched A.-S."/>
            <person name="Charusanti P."/>
            <person name="Shaw S."/>
            <person name="Blin K."/>
            <person name="Weber T."/>
        </authorList>
    </citation>
    <scope>NUCLEOTIDE SEQUENCE [LARGE SCALE GENOMIC DNA]</scope>
    <source>
        <strain evidence="3 4">NBC_00206</strain>
    </source>
</reference>
<dbReference type="Pfam" id="PF04892">
    <property type="entry name" value="VanZ"/>
    <property type="match status" value="1"/>
</dbReference>
<feature type="transmembrane region" description="Helical" evidence="1">
    <location>
        <begin position="12"/>
        <end position="31"/>
    </location>
</feature>
<name>A0ABZ1J3F1_9ACTN</name>
<protein>
    <submittedName>
        <fullName evidence="3">VanZ family protein</fullName>
    </submittedName>
</protein>
<accession>A0ABZ1J3F1</accession>
<feature type="transmembrane region" description="Helical" evidence="1">
    <location>
        <begin position="85"/>
        <end position="103"/>
    </location>
</feature>
<proteinExistence type="predicted"/>
<keyword evidence="1" id="KW-1133">Transmembrane helix</keyword>
<keyword evidence="4" id="KW-1185">Reference proteome</keyword>
<evidence type="ECO:0000256" key="1">
    <source>
        <dbReference type="SAM" id="Phobius"/>
    </source>
</evidence>
<gene>
    <name evidence="3" type="ORF">OHU27_33455</name>
</gene>
<dbReference type="InterPro" id="IPR006976">
    <property type="entry name" value="VanZ-like"/>
</dbReference>
<evidence type="ECO:0000313" key="4">
    <source>
        <dbReference type="Proteomes" id="UP001622690"/>
    </source>
</evidence>
<feature type="domain" description="VanZ-like" evidence="2">
    <location>
        <begin position="85"/>
        <end position="150"/>
    </location>
</feature>
<dbReference type="RefSeq" id="WP_403282597.1">
    <property type="nucleotide sequence ID" value="NZ_CP108125.1"/>
</dbReference>
<organism evidence="3 4">
    <name type="scientific">Streptomyces nigra</name>
    <dbReference type="NCBI Taxonomy" id="1827580"/>
    <lineage>
        <taxon>Bacteria</taxon>
        <taxon>Bacillati</taxon>
        <taxon>Actinomycetota</taxon>
        <taxon>Actinomycetes</taxon>
        <taxon>Kitasatosporales</taxon>
        <taxon>Streptomycetaceae</taxon>
        <taxon>Streptomyces</taxon>
    </lineage>
</organism>
<feature type="transmembrane region" description="Helical" evidence="1">
    <location>
        <begin position="38"/>
        <end position="57"/>
    </location>
</feature>
<evidence type="ECO:0000313" key="3">
    <source>
        <dbReference type="EMBL" id="WTO87083.1"/>
    </source>
</evidence>
<evidence type="ECO:0000259" key="2">
    <source>
        <dbReference type="Pfam" id="PF04892"/>
    </source>
</evidence>
<dbReference type="EMBL" id="CP108125">
    <property type="protein sequence ID" value="WTO87083.1"/>
    <property type="molecule type" value="Genomic_DNA"/>
</dbReference>
<feature type="transmembrane region" description="Helical" evidence="1">
    <location>
        <begin position="170"/>
        <end position="188"/>
    </location>
</feature>
<sequence length="276" mass="28579">MIDASIAAVPDLLLSFGVLALILALPVGLIARVREKPVTVRVLCAVSVAGICAVTLLPTAGGPVGQGAICDVSPPLPQLPHSSSALLNVALFAPAPFFAVLVFRRPVTVVAVAVLSSGCIELIQAEGTMGRACSSTDLVANATGAVIGAAGGVVWSRFHGQDTRWGKRDALWGGGLATAGALALIGVFHSSVESYVPLPEREGVQAQAHALEGAEAWITEVATDVFGTKARVREVVSEKRDGRYLVTASTDLGDVSGWWPDEELVETTPKDDRVGP</sequence>
<feature type="transmembrane region" description="Helical" evidence="1">
    <location>
        <begin position="138"/>
        <end position="158"/>
    </location>
</feature>
<keyword evidence="1" id="KW-0812">Transmembrane</keyword>